<name>A0AAV2ATJ7_9ARAC</name>
<dbReference type="EMBL" id="CAXIEN010000214">
    <property type="protein sequence ID" value="CAL1287172.1"/>
    <property type="molecule type" value="Genomic_DNA"/>
</dbReference>
<keyword evidence="3 5" id="KW-1133">Transmembrane helix</keyword>
<dbReference type="GO" id="GO:0016020">
    <property type="term" value="C:membrane"/>
    <property type="evidence" value="ECO:0007669"/>
    <property type="project" value="UniProtKB-SubCell"/>
</dbReference>
<dbReference type="PANTHER" id="PTHR11863">
    <property type="entry name" value="STEROL DESATURASE"/>
    <property type="match status" value="1"/>
</dbReference>
<reference evidence="7 8" key="1">
    <citation type="submission" date="2024-04" db="EMBL/GenBank/DDBJ databases">
        <authorList>
            <person name="Rising A."/>
            <person name="Reimegard J."/>
            <person name="Sonavane S."/>
            <person name="Akerstrom W."/>
            <person name="Nylinder S."/>
            <person name="Hedman E."/>
            <person name="Kallberg Y."/>
        </authorList>
    </citation>
    <scope>NUCLEOTIDE SEQUENCE [LARGE SCALE GENOMIC DNA]</scope>
</reference>
<evidence type="ECO:0000256" key="4">
    <source>
        <dbReference type="ARBA" id="ARBA00023136"/>
    </source>
</evidence>
<dbReference type="GO" id="GO:0016491">
    <property type="term" value="F:oxidoreductase activity"/>
    <property type="evidence" value="ECO:0007669"/>
    <property type="project" value="InterPro"/>
</dbReference>
<dbReference type="GO" id="GO:0005506">
    <property type="term" value="F:iron ion binding"/>
    <property type="evidence" value="ECO:0007669"/>
    <property type="project" value="InterPro"/>
</dbReference>
<feature type="domain" description="Fatty acid hydroxylase" evidence="6">
    <location>
        <begin position="91"/>
        <end position="214"/>
    </location>
</feature>
<dbReference type="Pfam" id="PF04116">
    <property type="entry name" value="FA_hydroxylase"/>
    <property type="match status" value="1"/>
</dbReference>
<dbReference type="Proteomes" id="UP001497382">
    <property type="component" value="Unassembled WGS sequence"/>
</dbReference>
<dbReference type="GO" id="GO:0008610">
    <property type="term" value="P:lipid biosynthetic process"/>
    <property type="evidence" value="ECO:0007669"/>
    <property type="project" value="InterPro"/>
</dbReference>
<proteinExistence type="predicted"/>
<gene>
    <name evidence="7" type="ORF">LARSCL_LOCUS14674</name>
</gene>
<keyword evidence="8" id="KW-1185">Reference proteome</keyword>
<dbReference type="AlphaFoldDB" id="A0AAV2ATJ7"/>
<evidence type="ECO:0000256" key="5">
    <source>
        <dbReference type="SAM" id="Phobius"/>
    </source>
</evidence>
<evidence type="ECO:0000259" key="6">
    <source>
        <dbReference type="Pfam" id="PF04116"/>
    </source>
</evidence>
<keyword evidence="2 5" id="KW-0812">Transmembrane</keyword>
<evidence type="ECO:0000256" key="1">
    <source>
        <dbReference type="ARBA" id="ARBA00004370"/>
    </source>
</evidence>
<keyword evidence="4 5" id="KW-0472">Membrane</keyword>
<comment type="caution">
    <text evidence="7">The sequence shown here is derived from an EMBL/GenBank/DDBJ whole genome shotgun (WGS) entry which is preliminary data.</text>
</comment>
<comment type="subcellular location">
    <subcellularLocation>
        <location evidence="1">Membrane</location>
    </subcellularLocation>
</comment>
<feature type="transmembrane region" description="Helical" evidence="5">
    <location>
        <begin position="50"/>
        <end position="68"/>
    </location>
</feature>
<organism evidence="7 8">
    <name type="scientific">Larinioides sclopetarius</name>
    <dbReference type="NCBI Taxonomy" id="280406"/>
    <lineage>
        <taxon>Eukaryota</taxon>
        <taxon>Metazoa</taxon>
        <taxon>Ecdysozoa</taxon>
        <taxon>Arthropoda</taxon>
        <taxon>Chelicerata</taxon>
        <taxon>Arachnida</taxon>
        <taxon>Araneae</taxon>
        <taxon>Araneomorphae</taxon>
        <taxon>Entelegynae</taxon>
        <taxon>Araneoidea</taxon>
        <taxon>Araneidae</taxon>
        <taxon>Larinioides</taxon>
    </lineage>
</organism>
<evidence type="ECO:0000313" key="8">
    <source>
        <dbReference type="Proteomes" id="UP001497382"/>
    </source>
</evidence>
<sequence length="243" mass="28423">MLEFPDISNISWEIPVNSHKTVGTWFTQHLDRMNLLYSYGVPFKTVIKQVLVNQVIVGIPFIIIWYYLMKWRGYDSGKNIPPFWRIGVEITFCSLMTEVGIYYMHRLLHNRHIYKYIHKRHHEWTSPTAISAIYCHPVEHVITNMMPVLLGPLLLGSHMITIWSWLILVIFSTLTLHSGFHFPYLPSPEAHDFHHSNFNENYGVFGILDKLHGTDSEFVKSKASQRHFLSTSLVPLKQLYPDS</sequence>
<evidence type="ECO:0000313" key="7">
    <source>
        <dbReference type="EMBL" id="CAL1287172.1"/>
    </source>
</evidence>
<feature type="transmembrane region" description="Helical" evidence="5">
    <location>
        <begin position="83"/>
        <end position="103"/>
    </location>
</feature>
<accession>A0AAV2ATJ7</accession>
<feature type="transmembrane region" description="Helical" evidence="5">
    <location>
        <begin position="162"/>
        <end position="185"/>
    </location>
</feature>
<dbReference type="InterPro" id="IPR050307">
    <property type="entry name" value="Sterol_Desaturase_Related"/>
</dbReference>
<dbReference type="InterPro" id="IPR006694">
    <property type="entry name" value="Fatty_acid_hydroxylase"/>
</dbReference>
<protein>
    <recommendedName>
        <fullName evidence="6">Fatty acid hydroxylase domain-containing protein</fullName>
    </recommendedName>
</protein>
<evidence type="ECO:0000256" key="3">
    <source>
        <dbReference type="ARBA" id="ARBA00022989"/>
    </source>
</evidence>
<evidence type="ECO:0000256" key="2">
    <source>
        <dbReference type="ARBA" id="ARBA00022692"/>
    </source>
</evidence>